<dbReference type="RefSeq" id="WP_221289534.1">
    <property type="nucleotide sequence ID" value="NZ_AP024597.1"/>
</dbReference>
<dbReference type="InterPro" id="IPR016169">
    <property type="entry name" value="FAD-bd_PCMH_sub2"/>
</dbReference>
<organism evidence="5 6">
    <name type="scientific">Stygiolobus caldivivus</name>
    <dbReference type="NCBI Taxonomy" id="2824673"/>
    <lineage>
        <taxon>Archaea</taxon>
        <taxon>Thermoproteota</taxon>
        <taxon>Thermoprotei</taxon>
        <taxon>Sulfolobales</taxon>
        <taxon>Sulfolobaceae</taxon>
        <taxon>Stygiolobus</taxon>
    </lineage>
</organism>
<feature type="domain" description="FAD-binding PCMH-type" evidence="4">
    <location>
        <begin position="1"/>
        <end position="171"/>
    </location>
</feature>
<gene>
    <name evidence="5" type="ORF">KN1_08110</name>
</gene>
<evidence type="ECO:0000256" key="1">
    <source>
        <dbReference type="ARBA" id="ARBA00022630"/>
    </source>
</evidence>
<dbReference type="PROSITE" id="PS51387">
    <property type="entry name" value="FAD_PCMH"/>
    <property type="match status" value="1"/>
</dbReference>
<dbReference type="KEGG" id="csty:KN1_08110"/>
<evidence type="ECO:0000256" key="2">
    <source>
        <dbReference type="ARBA" id="ARBA00022827"/>
    </source>
</evidence>
<dbReference type="InterPro" id="IPR016167">
    <property type="entry name" value="FAD-bd_PCMH_sub1"/>
</dbReference>
<dbReference type="GO" id="GO:0071949">
    <property type="term" value="F:FAD binding"/>
    <property type="evidence" value="ECO:0007669"/>
    <property type="project" value="InterPro"/>
</dbReference>
<dbReference type="GO" id="GO:0016491">
    <property type="term" value="F:oxidoreductase activity"/>
    <property type="evidence" value="ECO:0007669"/>
    <property type="project" value="UniProtKB-KW"/>
</dbReference>
<dbReference type="InterPro" id="IPR016166">
    <property type="entry name" value="FAD-bd_PCMH"/>
</dbReference>
<dbReference type="Gene3D" id="3.30.43.10">
    <property type="entry name" value="Uridine Diphospho-n-acetylenolpyruvylglucosamine Reductase, domain 2"/>
    <property type="match status" value="1"/>
</dbReference>
<evidence type="ECO:0000256" key="3">
    <source>
        <dbReference type="ARBA" id="ARBA00023002"/>
    </source>
</evidence>
<dbReference type="SUPFAM" id="SSF55447">
    <property type="entry name" value="CO dehydrogenase flavoprotein C-terminal domain-like"/>
    <property type="match status" value="1"/>
</dbReference>
<dbReference type="InterPro" id="IPR051312">
    <property type="entry name" value="Diverse_Substr_Oxidored"/>
</dbReference>
<reference evidence="5 6" key="1">
    <citation type="submission" date="2021-04" db="EMBL/GenBank/DDBJ databases">
        <title>Complete genome sequence of Stygiolobus sp. KN-1.</title>
        <authorList>
            <person name="Nakamura K."/>
            <person name="Sakai H."/>
            <person name="Kurosawa N."/>
        </authorList>
    </citation>
    <scope>NUCLEOTIDE SEQUENCE [LARGE SCALE GENOMIC DNA]</scope>
    <source>
        <strain evidence="5 6">KN-1</strain>
    </source>
</reference>
<keyword evidence="6" id="KW-1185">Reference proteome</keyword>
<name>A0A8D5U581_9CREN</name>
<dbReference type="SMART" id="SM01092">
    <property type="entry name" value="CO_deh_flav_C"/>
    <property type="match status" value="1"/>
</dbReference>
<dbReference type="Pfam" id="PF03450">
    <property type="entry name" value="CO_deh_flav_C"/>
    <property type="match status" value="1"/>
</dbReference>
<dbReference type="InterPro" id="IPR005107">
    <property type="entry name" value="CO_DH_flav_C"/>
</dbReference>
<dbReference type="PANTHER" id="PTHR42659">
    <property type="entry name" value="XANTHINE DEHYDROGENASE SUBUNIT C-RELATED"/>
    <property type="match status" value="1"/>
</dbReference>
<keyword evidence="3" id="KW-0560">Oxidoreductase</keyword>
<dbReference type="InterPro" id="IPR053586">
    <property type="entry name" value="Glyceraldehyde_DH_medium"/>
</dbReference>
<dbReference type="Pfam" id="PF00941">
    <property type="entry name" value="FAD_binding_5"/>
    <property type="match status" value="1"/>
</dbReference>
<dbReference type="FunFam" id="3.30.465.10:FF:000017">
    <property type="entry name" value="Xanthine dehydrogenase, FAD binding subunit"/>
    <property type="match status" value="1"/>
</dbReference>
<evidence type="ECO:0000313" key="5">
    <source>
        <dbReference type="EMBL" id="BCU69514.1"/>
    </source>
</evidence>
<dbReference type="Gene3D" id="3.30.390.50">
    <property type="entry name" value="CO dehydrogenase flavoprotein, C-terminal domain"/>
    <property type="match status" value="1"/>
</dbReference>
<dbReference type="InterPro" id="IPR002346">
    <property type="entry name" value="Mopterin_DH_FAD-bd"/>
</dbReference>
<evidence type="ECO:0000313" key="6">
    <source>
        <dbReference type="Proteomes" id="UP000825123"/>
    </source>
</evidence>
<keyword evidence="2" id="KW-0274">FAD</keyword>
<proteinExistence type="predicted"/>
<evidence type="ECO:0000259" key="4">
    <source>
        <dbReference type="PROSITE" id="PS51387"/>
    </source>
</evidence>
<dbReference type="SUPFAM" id="SSF56176">
    <property type="entry name" value="FAD-binding/transporter-associated domain-like"/>
    <property type="match status" value="1"/>
</dbReference>
<dbReference type="GeneID" id="66162566"/>
<dbReference type="NCBIfam" id="NF041019">
    <property type="entry name" value="glyceraldDH_beta"/>
    <property type="match status" value="1"/>
</dbReference>
<accession>A0A8D5U581</accession>
<dbReference type="Gene3D" id="3.30.465.10">
    <property type="match status" value="1"/>
</dbReference>
<dbReference type="InterPro" id="IPR036683">
    <property type="entry name" value="CO_DH_flav_C_dom_sf"/>
</dbReference>
<dbReference type="PANTHER" id="PTHR42659:SF2">
    <property type="entry name" value="XANTHINE DEHYDROGENASE SUBUNIT C-RELATED"/>
    <property type="match status" value="1"/>
</dbReference>
<dbReference type="AlphaFoldDB" id="A0A8D5U581"/>
<protein>
    <submittedName>
        <fullName evidence="5">Carbon monoxide dehydrogenase</fullName>
    </submittedName>
</protein>
<dbReference type="InterPro" id="IPR036318">
    <property type="entry name" value="FAD-bd_PCMH-like_sf"/>
</dbReference>
<dbReference type="Proteomes" id="UP000825123">
    <property type="component" value="Chromosome"/>
</dbReference>
<dbReference type="EMBL" id="AP024597">
    <property type="protein sequence ID" value="BCU69514.1"/>
    <property type="molecule type" value="Genomic_DNA"/>
</dbReference>
<sequence length="281" mass="31153">MYPPKIGYVIPDNLSEAMEFLEQHEDARPLAGGHSLIPALKLRIIRPSYLVEIRRFQELNYVRKDGNLYRIGALTTHYDMIKSNVPLLSEAAKTIADPQVRNMGTIGGVISHLDPAADYPASLIAMDAKVIVKSRKGQRVVDFKDFAKDMFTPDLNPGELVVEVQVPAYDGYRFSYQKLERRAGDYAIVGVAVLLKLNGETVEDARIGLTAVNNVAVRARGAEEELIGKRLNDEVIEKASARAMESANPTSDIRGSAEYKRKMVKVLIKRGINQALKGDSK</sequence>
<keyword evidence="1" id="KW-0285">Flavoprotein</keyword>